<feature type="non-terminal residue" evidence="1">
    <location>
        <position position="69"/>
    </location>
</feature>
<reference evidence="1" key="1">
    <citation type="submission" date="2023-01" db="EMBL/GenBank/DDBJ databases">
        <title>Genome assembly of the deep-sea coral Lophelia pertusa.</title>
        <authorList>
            <person name="Herrera S."/>
            <person name="Cordes E."/>
        </authorList>
    </citation>
    <scope>NUCLEOTIDE SEQUENCE</scope>
    <source>
        <strain evidence="1">USNM1676648</strain>
        <tissue evidence="1">Polyp</tissue>
    </source>
</reference>
<dbReference type="EMBL" id="MU827805">
    <property type="protein sequence ID" value="KAJ7326004.1"/>
    <property type="molecule type" value="Genomic_DNA"/>
</dbReference>
<dbReference type="AlphaFoldDB" id="A0A9W9Y910"/>
<keyword evidence="2" id="KW-1185">Reference proteome</keyword>
<dbReference type="Proteomes" id="UP001163046">
    <property type="component" value="Unassembled WGS sequence"/>
</dbReference>
<evidence type="ECO:0000313" key="1">
    <source>
        <dbReference type="EMBL" id="KAJ7326004.1"/>
    </source>
</evidence>
<dbReference type="OrthoDB" id="10060449at2759"/>
<organism evidence="1 2">
    <name type="scientific">Desmophyllum pertusum</name>
    <dbReference type="NCBI Taxonomy" id="174260"/>
    <lineage>
        <taxon>Eukaryota</taxon>
        <taxon>Metazoa</taxon>
        <taxon>Cnidaria</taxon>
        <taxon>Anthozoa</taxon>
        <taxon>Hexacorallia</taxon>
        <taxon>Scleractinia</taxon>
        <taxon>Caryophylliina</taxon>
        <taxon>Caryophylliidae</taxon>
        <taxon>Desmophyllum</taxon>
    </lineage>
</organism>
<protein>
    <submittedName>
        <fullName evidence="1">Uncharacterized protein</fullName>
    </submittedName>
</protein>
<accession>A0A9W9Y910</accession>
<gene>
    <name evidence="1" type="ORF">OS493_028726</name>
</gene>
<comment type="caution">
    <text evidence="1">The sequence shown here is derived from an EMBL/GenBank/DDBJ whole genome shotgun (WGS) entry which is preliminary data.</text>
</comment>
<feature type="non-terminal residue" evidence="1">
    <location>
        <position position="1"/>
    </location>
</feature>
<name>A0A9W9Y910_9CNID</name>
<sequence length="69" mass="8108">DDKEKWLGFQKRKWEFQSKQRAERKRLRKEADTMGISTLAVGRGPSTGLSNFMRQQARSLVDSPWQIIQ</sequence>
<proteinExistence type="predicted"/>
<evidence type="ECO:0000313" key="2">
    <source>
        <dbReference type="Proteomes" id="UP001163046"/>
    </source>
</evidence>